<dbReference type="PANTHER" id="PTHR11113">
    <property type="entry name" value="N-ACETYLGLUCOSAMINE-6-PHOSPHATE DEACETYLASE"/>
    <property type="match status" value="1"/>
</dbReference>
<dbReference type="CDD" id="cd01297">
    <property type="entry name" value="D-aminoacylase"/>
    <property type="match status" value="1"/>
</dbReference>
<dbReference type="KEGG" id="aser:Asera_15310"/>
<keyword evidence="1" id="KW-0378">Hydrolase</keyword>
<dbReference type="SUPFAM" id="SSF51556">
    <property type="entry name" value="Metallo-dependent hydrolases"/>
    <property type="match status" value="1"/>
</dbReference>
<organism evidence="3 4">
    <name type="scientific">Actinocatenispora sera</name>
    <dbReference type="NCBI Taxonomy" id="390989"/>
    <lineage>
        <taxon>Bacteria</taxon>
        <taxon>Bacillati</taxon>
        <taxon>Actinomycetota</taxon>
        <taxon>Actinomycetes</taxon>
        <taxon>Micromonosporales</taxon>
        <taxon>Micromonosporaceae</taxon>
        <taxon>Actinocatenispora</taxon>
    </lineage>
</organism>
<dbReference type="Gene3D" id="2.30.40.10">
    <property type="entry name" value="Urease, subunit C, domain 1"/>
    <property type="match status" value="1"/>
</dbReference>
<dbReference type="InterPro" id="IPR013108">
    <property type="entry name" value="Amidohydro_3"/>
</dbReference>
<proteinExistence type="predicted"/>
<evidence type="ECO:0000313" key="3">
    <source>
        <dbReference type="EMBL" id="BCJ27423.1"/>
    </source>
</evidence>
<dbReference type="AlphaFoldDB" id="A0A810KW32"/>
<reference evidence="3" key="1">
    <citation type="submission" date="2020-08" db="EMBL/GenBank/DDBJ databases">
        <title>Whole genome shotgun sequence of Actinocatenispora sera NBRC 101916.</title>
        <authorList>
            <person name="Komaki H."/>
            <person name="Tamura T."/>
        </authorList>
    </citation>
    <scope>NUCLEOTIDE SEQUENCE</scope>
    <source>
        <strain evidence="3">NBRC 101916</strain>
    </source>
</reference>
<dbReference type="GO" id="GO:0016811">
    <property type="term" value="F:hydrolase activity, acting on carbon-nitrogen (but not peptide) bonds, in linear amides"/>
    <property type="evidence" value="ECO:0007669"/>
    <property type="project" value="InterPro"/>
</dbReference>
<protein>
    <submittedName>
        <fullName evidence="3">N-acyl-D-aspartate/D-glutamate deacylase</fullName>
    </submittedName>
</protein>
<dbReference type="Gene3D" id="3.20.20.140">
    <property type="entry name" value="Metal-dependent hydrolases"/>
    <property type="match status" value="1"/>
</dbReference>
<keyword evidence="4" id="KW-1185">Reference proteome</keyword>
<gene>
    <name evidence="3" type="ORF">Asera_15310</name>
</gene>
<dbReference type="InterPro" id="IPR011059">
    <property type="entry name" value="Metal-dep_hydrolase_composite"/>
</dbReference>
<feature type="domain" description="Amidohydrolase 3" evidence="2">
    <location>
        <begin position="58"/>
        <end position="512"/>
    </location>
</feature>
<name>A0A810KW32_9ACTN</name>
<dbReference type="SUPFAM" id="SSF51338">
    <property type="entry name" value="Composite domain of metallo-dependent hydrolases"/>
    <property type="match status" value="1"/>
</dbReference>
<accession>A0A810KW32</accession>
<dbReference type="InterPro" id="IPR023100">
    <property type="entry name" value="D-aminoacylase_insert_dom_sf"/>
</dbReference>
<evidence type="ECO:0000259" key="2">
    <source>
        <dbReference type="Pfam" id="PF07969"/>
    </source>
</evidence>
<evidence type="ECO:0000256" key="1">
    <source>
        <dbReference type="ARBA" id="ARBA00022801"/>
    </source>
</evidence>
<evidence type="ECO:0000313" key="4">
    <source>
        <dbReference type="Proteomes" id="UP000680750"/>
    </source>
</evidence>
<dbReference type="Proteomes" id="UP000680750">
    <property type="component" value="Chromosome"/>
</dbReference>
<dbReference type="InterPro" id="IPR032466">
    <property type="entry name" value="Metal_Hydrolase"/>
</dbReference>
<dbReference type="Gene3D" id="3.30.1490.130">
    <property type="entry name" value="D-aminoacylase. Domain 3"/>
    <property type="match status" value="1"/>
</dbReference>
<dbReference type="Pfam" id="PF07969">
    <property type="entry name" value="Amidohydro_3"/>
    <property type="match status" value="1"/>
</dbReference>
<sequence>MPSVQDREVGCGVFDVIVRGGWMLDGTGAAAYRADVAVTGGRIAALGQLDLAEAEHSIDAAGRYVTPGFIDAHVHGDALVRDPAVQLAALRQGITTFVLGQDGLSFAPASPGTLRYVARYFDAVNGPPAGLGDGPIGVAALLAGYTDSTALNTAYLAPHGTIRYEVLGPAQRPADAAELGRMRRLVERALDEGAVGVSTGLEYSPGRYANAAELAELCRPVAARGLPYVTHMRGYEADAPTGIAEVREIARDSGVAVHVSHYHGPAAKLIGLVDDVRGEGIDLTFDSYPYLRGSTILAMVTLPDWLPTADVEHAVEQLADPGVQRRLDTDWFAHRAEVWPRITLSYVPSDKWRWAEGQPLVAVAEQAGLTPAATCLELLRATELRAGCVFGQPPTNSEESVRALLKHPAQMGSSDGIYVGSHPHPRGWGAFARVLARHVRELGDLSWPDAVVHLAANPARRFGFAGRGQLRVGYHADLAVIDPDRVRDAASYEDPRRPAVGVDDVLVNGRPVLAGGELTGALAGVPLRSPR</sequence>
<dbReference type="EMBL" id="AP023354">
    <property type="protein sequence ID" value="BCJ27423.1"/>
    <property type="molecule type" value="Genomic_DNA"/>
</dbReference>